<keyword evidence="1 3" id="KW-0413">Isomerase</keyword>
<proteinExistence type="predicted"/>
<dbReference type="SUPFAM" id="SSF51658">
    <property type="entry name" value="Xylose isomerase-like"/>
    <property type="match status" value="1"/>
</dbReference>
<dbReference type="PANTHER" id="PTHR43489:SF6">
    <property type="entry name" value="HYDROXYPYRUVATE ISOMERASE-RELATED"/>
    <property type="match status" value="1"/>
</dbReference>
<dbReference type="InterPro" id="IPR036237">
    <property type="entry name" value="Xyl_isomerase-like_sf"/>
</dbReference>
<dbReference type="PIRSF" id="PIRSF006241">
    <property type="entry name" value="HyI"/>
    <property type="match status" value="1"/>
</dbReference>
<dbReference type="Pfam" id="PF01261">
    <property type="entry name" value="AP_endonuc_2"/>
    <property type="match status" value="1"/>
</dbReference>
<evidence type="ECO:0000313" key="4">
    <source>
        <dbReference type="Proteomes" id="UP001556196"/>
    </source>
</evidence>
<name>A0ABV3QYJ1_9HYPH</name>
<dbReference type="PANTHER" id="PTHR43489">
    <property type="entry name" value="ISOMERASE"/>
    <property type="match status" value="1"/>
</dbReference>
<dbReference type="EMBL" id="JBFOCI010000002">
    <property type="protein sequence ID" value="MEW9805707.1"/>
    <property type="molecule type" value="Genomic_DNA"/>
</dbReference>
<dbReference type="InterPro" id="IPR013022">
    <property type="entry name" value="Xyl_isomerase-like_TIM-brl"/>
</dbReference>
<keyword evidence="4" id="KW-1185">Reference proteome</keyword>
<protein>
    <submittedName>
        <fullName evidence="3">Hydroxypyruvate isomerase family protein</fullName>
    </submittedName>
</protein>
<evidence type="ECO:0000313" key="3">
    <source>
        <dbReference type="EMBL" id="MEW9805707.1"/>
    </source>
</evidence>
<feature type="domain" description="Xylose isomerase-like TIM barrel" evidence="2">
    <location>
        <begin position="20"/>
        <end position="236"/>
    </location>
</feature>
<gene>
    <name evidence="3" type="ORF">ABUE31_06915</name>
</gene>
<accession>A0ABV3QYJ1</accession>
<dbReference type="InterPro" id="IPR050417">
    <property type="entry name" value="Sugar_Epim/Isomerase"/>
</dbReference>
<evidence type="ECO:0000256" key="1">
    <source>
        <dbReference type="ARBA" id="ARBA00023235"/>
    </source>
</evidence>
<evidence type="ECO:0000259" key="2">
    <source>
        <dbReference type="Pfam" id="PF01261"/>
    </source>
</evidence>
<organism evidence="3 4">
    <name type="scientific">Mesorhizobium marinum</name>
    <dbReference type="NCBI Taxonomy" id="3228790"/>
    <lineage>
        <taxon>Bacteria</taxon>
        <taxon>Pseudomonadati</taxon>
        <taxon>Pseudomonadota</taxon>
        <taxon>Alphaproteobacteria</taxon>
        <taxon>Hyphomicrobiales</taxon>
        <taxon>Phyllobacteriaceae</taxon>
        <taxon>Mesorhizobium</taxon>
    </lineage>
</organism>
<dbReference type="InterPro" id="IPR026040">
    <property type="entry name" value="HyI-like"/>
</dbReference>
<dbReference type="RefSeq" id="WP_367722796.1">
    <property type="nucleotide sequence ID" value="NZ_JBFOCI010000002.1"/>
</dbReference>
<comment type="caution">
    <text evidence="3">The sequence shown here is derived from an EMBL/GenBank/DDBJ whole genome shotgun (WGS) entry which is preliminary data.</text>
</comment>
<dbReference type="GO" id="GO:0016853">
    <property type="term" value="F:isomerase activity"/>
    <property type="evidence" value="ECO:0007669"/>
    <property type="project" value="UniProtKB-KW"/>
</dbReference>
<reference evidence="3 4" key="1">
    <citation type="submission" date="2024-06" db="EMBL/GenBank/DDBJ databases">
        <authorList>
            <person name="Tuo L."/>
        </authorList>
    </citation>
    <scope>NUCLEOTIDE SEQUENCE [LARGE SCALE GENOMIC DNA]</scope>
    <source>
        <strain evidence="3 4">ZMM04-5</strain>
    </source>
</reference>
<dbReference type="Gene3D" id="3.20.20.150">
    <property type="entry name" value="Divalent-metal-dependent TIM barrel enzymes"/>
    <property type="match status" value="1"/>
</dbReference>
<sequence length="249" mass="26656">MRFSANLGFLFRDLALPDAIRAAKRYGFAAVELHWPYDTDASVVAEALAETELPLLGINTARGDVAAGDFGLSALPGREVEARAAIDQAIEWAAATGCRNIHVMAGKSSGEEAFAAFTGNVRYAAAAASPHGIGLLLEPLNTRDAPGYFLPDLSSALRVVDATQGAAKVMFDCYHMQIMRGDLLASVAADLDRIGHIQFAAVPDRAEPDHGEVDYGWLLRAIVEAGYTGMFGAEYRPATGSFSWMERFA</sequence>
<dbReference type="Proteomes" id="UP001556196">
    <property type="component" value="Unassembled WGS sequence"/>
</dbReference>